<dbReference type="Proteomes" id="UP000688137">
    <property type="component" value="Unassembled WGS sequence"/>
</dbReference>
<name>A0A8S1JN17_PARPR</name>
<evidence type="ECO:0000259" key="6">
    <source>
        <dbReference type="PROSITE" id="PS51039"/>
    </source>
</evidence>
<organism evidence="7 8">
    <name type="scientific">Paramecium primaurelia</name>
    <dbReference type="NCBI Taxonomy" id="5886"/>
    <lineage>
        <taxon>Eukaryota</taxon>
        <taxon>Sar</taxon>
        <taxon>Alveolata</taxon>
        <taxon>Ciliophora</taxon>
        <taxon>Intramacronucleata</taxon>
        <taxon>Oligohymenophorea</taxon>
        <taxon>Peniculida</taxon>
        <taxon>Parameciidae</taxon>
        <taxon>Paramecium</taxon>
    </lineage>
</organism>
<dbReference type="PANTHER" id="PTHR10634:SF67">
    <property type="entry name" value="AN1-TYPE ZINC FINGER PROTEIN 3"/>
    <property type="match status" value="1"/>
</dbReference>
<dbReference type="Pfam" id="PF01428">
    <property type="entry name" value="zf-AN1"/>
    <property type="match status" value="1"/>
</dbReference>
<dbReference type="GO" id="GO:0008270">
    <property type="term" value="F:zinc ion binding"/>
    <property type="evidence" value="ECO:0007669"/>
    <property type="project" value="UniProtKB-KW"/>
</dbReference>
<sequence>MQNNQQAATEEQSKNQEVKQETKLCPLCQNFFGSAKTNFYCSKCYKTIQQNDNEQQQQQQQQQQVPEEKLQQNQQVNVQQDPSKCYVCKRKLGISGIQCKCKIVFCNKHRLPEDHNCTFDHAEQAKKLLIKNNPLVDHKKLEQL</sequence>
<feature type="region of interest" description="Disordered" evidence="5">
    <location>
        <begin position="55"/>
        <end position="80"/>
    </location>
</feature>
<evidence type="ECO:0000256" key="3">
    <source>
        <dbReference type="ARBA" id="ARBA00022833"/>
    </source>
</evidence>
<keyword evidence="8" id="KW-1185">Reference proteome</keyword>
<evidence type="ECO:0000256" key="1">
    <source>
        <dbReference type="ARBA" id="ARBA00022723"/>
    </source>
</evidence>
<keyword evidence="2 4" id="KW-0863">Zinc-finger</keyword>
<reference evidence="7" key="1">
    <citation type="submission" date="2021-01" db="EMBL/GenBank/DDBJ databases">
        <authorList>
            <consortium name="Genoscope - CEA"/>
            <person name="William W."/>
        </authorList>
    </citation>
    <scope>NUCLEOTIDE SEQUENCE</scope>
</reference>
<keyword evidence="3" id="KW-0862">Zinc</keyword>
<dbReference type="PROSITE" id="PS51039">
    <property type="entry name" value="ZF_AN1"/>
    <property type="match status" value="1"/>
</dbReference>
<dbReference type="InterPro" id="IPR000058">
    <property type="entry name" value="Znf_AN1"/>
</dbReference>
<feature type="domain" description="AN1-type" evidence="6">
    <location>
        <begin position="79"/>
        <end position="125"/>
    </location>
</feature>
<dbReference type="InterPro" id="IPR050652">
    <property type="entry name" value="AN1_A20_ZnFinger"/>
</dbReference>
<dbReference type="AlphaFoldDB" id="A0A8S1JN17"/>
<dbReference type="PANTHER" id="PTHR10634">
    <property type="entry name" value="AN1-TYPE ZINC FINGER PROTEIN"/>
    <property type="match status" value="1"/>
</dbReference>
<proteinExistence type="predicted"/>
<dbReference type="GO" id="GO:0003677">
    <property type="term" value="F:DNA binding"/>
    <property type="evidence" value="ECO:0007669"/>
    <property type="project" value="InterPro"/>
</dbReference>
<evidence type="ECO:0000256" key="4">
    <source>
        <dbReference type="PROSITE-ProRule" id="PRU00449"/>
    </source>
</evidence>
<comment type="caution">
    <text evidence="7">The sequence shown here is derived from an EMBL/GenBank/DDBJ whole genome shotgun (WGS) entry which is preliminary data.</text>
</comment>
<accession>A0A8S1JN17</accession>
<dbReference type="EMBL" id="CAJJDM010000001">
    <property type="protein sequence ID" value="CAD8043181.1"/>
    <property type="molecule type" value="Genomic_DNA"/>
</dbReference>
<evidence type="ECO:0000313" key="8">
    <source>
        <dbReference type="Proteomes" id="UP000688137"/>
    </source>
</evidence>
<keyword evidence="1" id="KW-0479">Metal-binding</keyword>
<gene>
    <name evidence="7" type="ORF">PPRIM_AZ9-3.1.T0040404</name>
</gene>
<dbReference type="InterPro" id="IPR002653">
    <property type="entry name" value="Znf_A20"/>
</dbReference>
<protein>
    <recommendedName>
        <fullName evidence="6">AN1-type domain-containing protein</fullName>
    </recommendedName>
</protein>
<dbReference type="OMA" id="CYKTISQ"/>
<dbReference type="Pfam" id="PF01754">
    <property type="entry name" value="zf-A20"/>
    <property type="match status" value="1"/>
</dbReference>
<evidence type="ECO:0000256" key="5">
    <source>
        <dbReference type="SAM" id="MobiDB-lite"/>
    </source>
</evidence>
<evidence type="ECO:0000256" key="2">
    <source>
        <dbReference type="ARBA" id="ARBA00022771"/>
    </source>
</evidence>
<dbReference type="SMART" id="SM00154">
    <property type="entry name" value="ZnF_AN1"/>
    <property type="match status" value="1"/>
</dbReference>
<evidence type="ECO:0000313" key="7">
    <source>
        <dbReference type="EMBL" id="CAD8043181.1"/>
    </source>
</evidence>